<dbReference type="GeneID" id="24816271"/>
<evidence type="ECO:0000313" key="1">
    <source>
        <dbReference type="EMBL" id="AJA92147.1"/>
    </source>
</evidence>
<sequence length="94" mass="10293">MKLTVNIQEITGTQMAAKIVGNFVVDEYSFPFTGIAFGRIGGQNIGVKLTDDVEKNIKDLGYDLDVVIDTLQKNLIQGDLTLPEGLQKESFADD</sequence>
<name>A0A0A7UZH5_9ARCH</name>
<evidence type="ECO:0000313" key="4">
    <source>
        <dbReference type="Proteomes" id="UP000241022"/>
    </source>
</evidence>
<reference evidence="2 4" key="3">
    <citation type="submission" date="2018-04" db="EMBL/GenBank/DDBJ databases">
        <title>Transcriptomics of ammonia oxidizing archaea.</title>
        <authorList>
            <person name="Carini P."/>
        </authorList>
    </citation>
    <scope>NUCLEOTIDE SEQUENCE [LARGE SCALE GENOMIC DNA]</scope>
    <source>
        <strain evidence="2 4">U25</strain>
    </source>
</reference>
<evidence type="ECO:0000313" key="2">
    <source>
        <dbReference type="EMBL" id="PTL87597.1"/>
    </source>
</evidence>
<dbReference type="RefSeq" id="WP_048104732.1">
    <property type="nucleotide sequence ID" value="NZ_CP007026.1"/>
</dbReference>
<dbReference type="HOGENOM" id="CLU_2379514_0_0_2"/>
<dbReference type="EMBL" id="LXWN01000002">
    <property type="protein sequence ID" value="PTL87597.1"/>
    <property type="molecule type" value="Genomic_DNA"/>
</dbReference>
<dbReference type="Proteomes" id="UP000030944">
    <property type="component" value="Chromosome"/>
</dbReference>
<dbReference type="KEGG" id="nbv:T478_0376"/>
<reference evidence="2" key="2">
    <citation type="submission" date="2016-05" db="EMBL/GenBank/DDBJ databases">
        <authorList>
            <person name="Lavstsen T."/>
            <person name="Jespersen J.S."/>
        </authorList>
    </citation>
    <scope>NUCLEOTIDE SEQUENCE [LARGE SCALE GENOMIC DNA]</scope>
    <source>
        <strain evidence="2">U25</strain>
    </source>
</reference>
<evidence type="ECO:0000313" key="3">
    <source>
        <dbReference type="Proteomes" id="UP000030944"/>
    </source>
</evidence>
<accession>A0A0A7UZH5</accession>
<protein>
    <submittedName>
        <fullName evidence="1">Uncharacterized protein</fullName>
    </submittedName>
</protein>
<dbReference type="AlphaFoldDB" id="A0A0A7UZH5"/>
<dbReference type="STRING" id="1410606.T478_0376"/>
<keyword evidence="4" id="KW-1185">Reference proteome</keyword>
<proteinExistence type="predicted"/>
<dbReference type="EMBL" id="CP007026">
    <property type="protein sequence ID" value="AJA92147.1"/>
    <property type="molecule type" value="Genomic_DNA"/>
</dbReference>
<dbReference type="OrthoDB" id="7874at2157"/>
<dbReference type="Proteomes" id="UP000241022">
    <property type="component" value="Unassembled WGS sequence"/>
</dbReference>
<organism evidence="1 3">
    <name type="scientific">Candidatus Nitrosopelagicus brevis</name>
    <dbReference type="NCBI Taxonomy" id="1410606"/>
    <lineage>
        <taxon>Archaea</taxon>
        <taxon>Nitrososphaerota</taxon>
    </lineage>
</organism>
<reference evidence="1 3" key="1">
    <citation type="journal article" date="2015" name="Proc. Natl. Acad. Sci. U.S.A.">
        <title>Genomic and proteomic characterization of "Candidatus Nitrosopelagicus brevis": An ammonia-oxidizing archaeon from the open ocean.</title>
        <authorList>
            <person name="Santoro A.E."/>
            <person name="Dupont C.L."/>
            <person name="Richter R.A."/>
            <person name="Craig M.T."/>
            <person name="Carini P."/>
            <person name="McIlvin M.R."/>
            <person name="Yang Y."/>
            <person name="Orsi W.D."/>
            <person name="Moran D.M."/>
            <person name="Saito M.A."/>
        </authorList>
    </citation>
    <scope>NUCLEOTIDE SEQUENCE [LARGE SCALE GENOMIC DNA]</scope>
    <source>
        <strain evidence="1">CN25</strain>
        <strain evidence="3">V2</strain>
    </source>
</reference>
<gene>
    <name evidence="2" type="ORF">A7X95_06930</name>
    <name evidence="1" type="ORF">T478_0376</name>
</gene>